<reference evidence="1" key="1">
    <citation type="submission" date="2023-04" db="EMBL/GenBank/DDBJ databases">
        <title>A chromosome-level genome assembly of the parasitoid wasp Eretmocerus hayati.</title>
        <authorList>
            <person name="Zhong Y."/>
            <person name="Liu S."/>
            <person name="Liu Y."/>
        </authorList>
    </citation>
    <scope>NUCLEOTIDE SEQUENCE</scope>
    <source>
        <strain evidence="1">ZJU_SS_LIU_2023</strain>
    </source>
</reference>
<name>A0ACC2PHP9_9HYME</name>
<dbReference type="Proteomes" id="UP001239111">
    <property type="component" value="Chromosome 1"/>
</dbReference>
<sequence length="1119" mass="125562">MQNGPPVSARVFAAIQSVNTDELARCSEREVRPILPCLVRMSLIAPLDATLECVNNRKRILTILSGIESVNSMVALLSIDFHSLEIDVRREQQLRQKKGNVQGDSILAQSLQSALILEFERSDANRRIRLVLSEILYIASQLQELQKNQEFQINQSDLFDSAVYMEEICYIICIALAELPDLLSIPVMCDTLLHMKHGSEIICWIVANNPDSFMEVCSHLIANGERQEESALSSVRTQTITMLCRMNPSQALVVRQKCVELCRMPALAITLSLESDTINSYVPESDIVAFVSGLLLGSDVQVRAWIAMFIRNGQKRKWESFTALQALRDELLRRLQTITSASSNSELPESRVVQGSALLRLYCALKGIGSIKFQDDEIVMIVKLLTSHPPPTPAGVRFVSLGLCMLIACQSLIGHHNLEKPCIEWVQWLVREEAYFESASGVAASFGEMLLLMAIHFHSNQLSAICELVCATLGMKIPIRPNNLTRMKQIFMQEIFTEQVVTSHAVKVPVTANLNANITGFLPVHCIHQLLKSRAFAKHKVPIKDWIYRQICNSVPPLHPVLPALVEVFVGSILVTNHKALEHTNKPITEEEIKRVFQSCEFVTNSESKQKNSNFKQKNLETNCVEADSTEISKPSVTTQLLLLYYLLLYEDVRLTNMHTFISLGKKVKSYSTEFISELPIKYLLQQVQRDQMNYAGLFSPLLRLLATHFPHLSLVDDWLDDETIASDIYAANNHETVVVNDTTITEAFTHIHSCPSRTGMLLRQLISMKPTDIWPHAKTISQYFKHILDERVPRYIQELYQQVWLRLNTVLPRCLWVLSINALFIDNSAVATVFLTQENIVLDPLQVLRCDMRVFRCAPVLSVILRILQATLAASRSQLSRHMQDRPLIEKTGQLTSEVEREELKTALIAGQESAAVQILLEACLETEEDRTVAGQMWSLREIRSVVCSYLHQVFIADPSLAKLVHFQGYPRELIPVTVAGIPSMHICLDWIPELMAQPELDKQVFAVDLVSHLAVQYALPKALGVCRLAINTLGTLLGALPSKDRVSLFMPILPALTRIGFAFPPLVDGAIDLLVQLGRVSSAQAALGDESAEVLCQEVNSTFSSLLQKAVLQSNIY</sequence>
<protein>
    <submittedName>
        <fullName evidence="1">Uncharacterized protein</fullName>
    </submittedName>
</protein>
<evidence type="ECO:0000313" key="1">
    <source>
        <dbReference type="EMBL" id="KAJ8682897.1"/>
    </source>
</evidence>
<organism evidence="1 2">
    <name type="scientific">Eretmocerus hayati</name>
    <dbReference type="NCBI Taxonomy" id="131215"/>
    <lineage>
        <taxon>Eukaryota</taxon>
        <taxon>Metazoa</taxon>
        <taxon>Ecdysozoa</taxon>
        <taxon>Arthropoda</taxon>
        <taxon>Hexapoda</taxon>
        <taxon>Insecta</taxon>
        <taxon>Pterygota</taxon>
        <taxon>Neoptera</taxon>
        <taxon>Endopterygota</taxon>
        <taxon>Hymenoptera</taxon>
        <taxon>Apocrita</taxon>
        <taxon>Proctotrupomorpha</taxon>
        <taxon>Chalcidoidea</taxon>
        <taxon>Aphelinidae</taxon>
        <taxon>Aphelininae</taxon>
        <taxon>Eretmocerus</taxon>
    </lineage>
</organism>
<accession>A0ACC2PHP9</accession>
<proteinExistence type="predicted"/>
<comment type="caution">
    <text evidence="1">The sequence shown here is derived from an EMBL/GenBank/DDBJ whole genome shotgun (WGS) entry which is preliminary data.</text>
</comment>
<dbReference type="EMBL" id="CM056741">
    <property type="protein sequence ID" value="KAJ8682897.1"/>
    <property type="molecule type" value="Genomic_DNA"/>
</dbReference>
<keyword evidence="2" id="KW-1185">Reference proteome</keyword>
<gene>
    <name evidence="1" type="ORF">QAD02_018689</name>
</gene>
<evidence type="ECO:0000313" key="2">
    <source>
        <dbReference type="Proteomes" id="UP001239111"/>
    </source>
</evidence>